<evidence type="ECO:0000256" key="1">
    <source>
        <dbReference type="SAM" id="Phobius"/>
    </source>
</evidence>
<comment type="caution">
    <text evidence="2">The sequence shown here is derived from an EMBL/GenBank/DDBJ whole genome shotgun (WGS) entry which is preliminary data.</text>
</comment>
<dbReference type="InParanoid" id="A0A5J5EL22"/>
<dbReference type="Proteomes" id="UP000326924">
    <property type="component" value="Unassembled WGS sequence"/>
</dbReference>
<keyword evidence="1" id="KW-0812">Transmembrane</keyword>
<dbReference type="AlphaFoldDB" id="A0A5J5EL22"/>
<gene>
    <name evidence="2" type="ORF">FN846DRAFT_338990</name>
</gene>
<name>A0A5J5EL22_9PEZI</name>
<keyword evidence="3" id="KW-1185">Reference proteome</keyword>
<feature type="transmembrane region" description="Helical" evidence="1">
    <location>
        <begin position="78"/>
        <end position="100"/>
    </location>
</feature>
<reference evidence="2 3" key="1">
    <citation type="submission" date="2019-09" db="EMBL/GenBank/DDBJ databases">
        <title>Draft genome of the ectomycorrhizal ascomycete Sphaerosporella brunnea.</title>
        <authorList>
            <consortium name="DOE Joint Genome Institute"/>
            <person name="Benucci G.M."/>
            <person name="Marozzi G."/>
            <person name="Antonielli L."/>
            <person name="Sanchez S."/>
            <person name="Marco P."/>
            <person name="Wang X."/>
            <person name="Falini L.B."/>
            <person name="Barry K."/>
            <person name="Haridas S."/>
            <person name="Lipzen A."/>
            <person name="Labutti K."/>
            <person name="Grigoriev I.V."/>
            <person name="Murat C."/>
            <person name="Martin F."/>
            <person name="Albertini E."/>
            <person name="Donnini D."/>
            <person name="Bonito G."/>
        </authorList>
    </citation>
    <scope>NUCLEOTIDE SEQUENCE [LARGE SCALE GENOMIC DNA]</scope>
    <source>
        <strain evidence="2 3">Sb_GMNB300</strain>
    </source>
</reference>
<accession>A0A5J5EL22</accession>
<protein>
    <submittedName>
        <fullName evidence="2">Uncharacterized protein</fullName>
    </submittedName>
</protein>
<organism evidence="2 3">
    <name type="scientific">Sphaerosporella brunnea</name>
    <dbReference type="NCBI Taxonomy" id="1250544"/>
    <lineage>
        <taxon>Eukaryota</taxon>
        <taxon>Fungi</taxon>
        <taxon>Dikarya</taxon>
        <taxon>Ascomycota</taxon>
        <taxon>Pezizomycotina</taxon>
        <taxon>Pezizomycetes</taxon>
        <taxon>Pezizales</taxon>
        <taxon>Pyronemataceae</taxon>
        <taxon>Sphaerosporella</taxon>
    </lineage>
</organism>
<proteinExistence type="predicted"/>
<sequence length="205" mass="22993">MRIARVCPGFPSSYCKRISYTYIYLWLTRINNSREPGCTLDLPRNYTRDDLNRFKFASYKIGPSSSAASVKISTACVLAAWGIALLWILFIVTVCVRAVLKDQPEREKTAKLATRLRRSIRDSAGSDVTLIGSSRSRASDITLLGSTTHSGFLPTPPLPATWRGREGHEDLSPRVSRFVYTPVAGTTDWIDDLELMEPRHVSYGY</sequence>
<evidence type="ECO:0000313" key="2">
    <source>
        <dbReference type="EMBL" id="KAA8895428.1"/>
    </source>
</evidence>
<keyword evidence="1" id="KW-1133">Transmembrane helix</keyword>
<dbReference type="EMBL" id="VXIS01000265">
    <property type="protein sequence ID" value="KAA8895428.1"/>
    <property type="molecule type" value="Genomic_DNA"/>
</dbReference>
<evidence type="ECO:0000313" key="3">
    <source>
        <dbReference type="Proteomes" id="UP000326924"/>
    </source>
</evidence>
<keyword evidence="1" id="KW-0472">Membrane</keyword>